<dbReference type="InterPro" id="IPR054331">
    <property type="entry name" value="LiaF_TM"/>
</dbReference>
<evidence type="ECO:0000313" key="6">
    <source>
        <dbReference type="Proteomes" id="UP000321479"/>
    </source>
</evidence>
<evidence type="ECO:0000313" key="5">
    <source>
        <dbReference type="EMBL" id="QEC65180.1"/>
    </source>
</evidence>
<dbReference type="Pfam" id="PF22570">
    <property type="entry name" value="LiaF-TM"/>
    <property type="match status" value="1"/>
</dbReference>
<keyword evidence="2" id="KW-0472">Membrane</keyword>
<evidence type="ECO:0000259" key="3">
    <source>
        <dbReference type="Pfam" id="PF09922"/>
    </source>
</evidence>
<protein>
    <submittedName>
        <fullName evidence="5">Uncharacterized protein</fullName>
    </submittedName>
</protein>
<feature type="transmembrane region" description="Helical" evidence="2">
    <location>
        <begin position="20"/>
        <end position="39"/>
    </location>
</feature>
<feature type="transmembrane region" description="Helical" evidence="2">
    <location>
        <begin position="93"/>
        <end position="111"/>
    </location>
</feature>
<dbReference type="KEGG" id="mgin:FRZ54_22270"/>
<name>A0A5B8V153_9SPHI</name>
<feature type="region of interest" description="Disordered" evidence="1">
    <location>
        <begin position="144"/>
        <end position="171"/>
    </location>
</feature>
<dbReference type="RefSeq" id="WP_147034011.1">
    <property type="nucleotide sequence ID" value="NZ_CP042436.1"/>
</dbReference>
<evidence type="ECO:0000256" key="1">
    <source>
        <dbReference type="SAM" id="MobiDB-lite"/>
    </source>
</evidence>
<keyword evidence="6" id="KW-1185">Reference proteome</keyword>
<gene>
    <name evidence="5" type="ORF">FRZ54_22270</name>
</gene>
<feature type="domain" description="Cell wall-active antibiotics response LiaF-like C-terminal" evidence="3">
    <location>
        <begin position="197"/>
        <end position="255"/>
    </location>
</feature>
<dbReference type="PANTHER" id="PTHR40763:SF5">
    <property type="entry name" value="MEMBRANE PROTEIN"/>
    <property type="match status" value="1"/>
</dbReference>
<feature type="transmembrane region" description="Helical" evidence="2">
    <location>
        <begin position="70"/>
        <end position="87"/>
    </location>
</feature>
<evidence type="ECO:0000259" key="4">
    <source>
        <dbReference type="Pfam" id="PF22570"/>
    </source>
</evidence>
<dbReference type="EMBL" id="CP042436">
    <property type="protein sequence ID" value="QEC65180.1"/>
    <property type="molecule type" value="Genomic_DNA"/>
</dbReference>
<dbReference type="Pfam" id="PF09922">
    <property type="entry name" value="LiaF-like_C"/>
    <property type="match status" value="1"/>
</dbReference>
<dbReference type="Proteomes" id="UP000321479">
    <property type="component" value="Chromosome"/>
</dbReference>
<organism evidence="5 6">
    <name type="scientific">Mucilaginibacter ginsenosidivorans</name>
    <dbReference type="NCBI Taxonomy" id="398053"/>
    <lineage>
        <taxon>Bacteria</taxon>
        <taxon>Pseudomonadati</taxon>
        <taxon>Bacteroidota</taxon>
        <taxon>Sphingobacteriia</taxon>
        <taxon>Sphingobacteriales</taxon>
        <taxon>Sphingobacteriaceae</taxon>
        <taxon>Mucilaginibacter</taxon>
    </lineage>
</organism>
<proteinExistence type="predicted"/>
<dbReference type="PANTHER" id="PTHR40763">
    <property type="entry name" value="MEMBRANE PROTEIN-RELATED"/>
    <property type="match status" value="1"/>
</dbReference>
<dbReference type="AlphaFoldDB" id="A0A5B8V153"/>
<dbReference type="OrthoDB" id="129627at2"/>
<keyword evidence="2" id="KW-0812">Transmembrane</keyword>
<keyword evidence="2" id="KW-1133">Transmembrane helix</keyword>
<sequence length="287" mass="32284">MSEHVNDIEYQNKPNNNGKAIIGMVLLIIGGLLLVRQFSYFLIPGWIWEWPTWLIVAGLYIGAKHNYRRSIWFILVFIGLAGTLNNAIPGLHIGNLIWPGMIIMIGLWIILRRNHSGANRNKWEKQWEQKWEYKWQQKWDKHYHTPIDPQPQTPADDETSGNIPPVNPNARPITGDDFLDATSIFGGVKKTILSKNFRGGDITNIFGGAEIDLTQADIDGKVVLDITQLFGGTKIIVPPHWQVISNLSAVFAGVDDKRLRKVGAGDNNKILVLEGVSIFAGVEIRTF</sequence>
<dbReference type="InterPro" id="IPR024425">
    <property type="entry name" value="LiaF-like_C"/>
</dbReference>
<reference evidence="5 6" key="1">
    <citation type="journal article" date="2017" name="Curr. Microbiol.">
        <title>Mucilaginibacter ginsenosidivorans sp. nov., Isolated from Soil of Ginseng Field.</title>
        <authorList>
            <person name="Kim M.M."/>
            <person name="Siddiqi M.Z."/>
            <person name="Im W.T."/>
        </authorList>
    </citation>
    <scope>NUCLEOTIDE SEQUENCE [LARGE SCALE GENOMIC DNA]</scope>
    <source>
        <strain evidence="5 6">Gsoil 3017</strain>
    </source>
</reference>
<feature type="transmembrane region" description="Helical" evidence="2">
    <location>
        <begin position="45"/>
        <end position="63"/>
    </location>
</feature>
<feature type="domain" description="LiaF transmembrane" evidence="4">
    <location>
        <begin position="21"/>
        <end position="116"/>
    </location>
</feature>
<evidence type="ECO:0000256" key="2">
    <source>
        <dbReference type="SAM" id="Phobius"/>
    </source>
</evidence>
<accession>A0A5B8V153</accession>